<dbReference type="KEGG" id="sarm:DVA86_07920"/>
<dbReference type="Pfam" id="PF06094">
    <property type="entry name" value="GGACT"/>
    <property type="match status" value="1"/>
</dbReference>
<dbReference type="InterPro" id="IPR045038">
    <property type="entry name" value="AIG2-like"/>
</dbReference>
<evidence type="ECO:0000313" key="5">
    <source>
        <dbReference type="Proteomes" id="UP000254425"/>
    </source>
</evidence>
<protein>
    <recommendedName>
        <fullName evidence="2">Putative gamma-glutamylcyclotransferase</fullName>
    </recommendedName>
</protein>
<name>A0A345XLR6_9ACTN</name>
<dbReference type="PANTHER" id="PTHR31544">
    <property type="entry name" value="AIG2-LIKE PROTEIN D"/>
    <property type="match status" value="1"/>
</dbReference>
<reference evidence="4 5" key="1">
    <citation type="submission" date="2018-07" db="EMBL/GenBank/DDBJ databases">
        <title>Draft genome of the type strain Streptomyces armeniacus ATCC 15676.</title>
        <authorList>
            <person name="Labana P."/>
            <person name="Gosse J.T."/>
            <person name="Boddy C.N."/>
        </authorList>
    </citation>
    <scope>NUCLEOTIDE SEQUENCE [LARGE SCALE GENOMIC DNA]</scope>
    <source>
        <strain evidence="4 5">ATCC 15676</strain>
    </source>
</reference>
<evidence type="ECO:0000256" key="1">
    <source>
        <dbReference type="ARBA" id="ARBA00022679"/>
    </source>
</evidence>
<dbReference type="InterPro" id="IPR009288">
    <property type="entry name" value="AIG2-like_dom"/>
</dbReference>
<dbReference type="RefSeq" id="WP_208876878.1">
    <property type="nucleotide sequence ID" value="NZ_CP031320.1"/>
</dbReference>
<dbReference type="EMBL" id="CP031320">
    <property type="protein sequence ID" value="AXK32582.1"/>
    <property type="molecule type" value="Genomic_DNA"/>
</dbReference>
<dbReference type="Gene3D" id="3.10.490.10">
    <property type="entry name" value="Gamma-glutamyl cyclotransferase-like"/>
    <property type="match status" value="1"/>
</dbReference>
<accession>A0A345XLR6</accession>
<keyword evidence="5" id="KW-1185">Reference proteome</keyword>
<dbReference type="CDD" id="cd06661">
    <property type="entry name" value="GGCT_like"/>
    <property type="match status" value="1"/>
</dbReference>
<evidence type="ECO:0000313" key="4">
    <source>
        <dbReference type="EMBL" id="AXK32582.1"/>
    </source>
</evidence>
<gene>
    <name evidence="4" type="ORF">DVA86_07920</name>
</gene>
<dbReference type="GO" id="GO:0016740">
    <property type="term" value="F:transferase activity"/>
    <property type="evidence" value="ECO:0007669"/>
    <property type="project" value="UniProtKB-KW"/>
</dbReference>
<dbReference type="InterPro" id="IPR013024">
    <property type="entry name" value="GGCT-like"/>
</dbReference>
<dbReference type="InterPro" id="IPR036568">
    <property type="entry name" value="GGCT-like_sf"/>
</dbReference>
<organism evidence="4 5">
    <name type="scientific">Streptomyces armeniacus</name>
    <dbReference type="NCBI Taxonomy" id="83291"/>
    <lineage>
        <taxon>Bacteria</taxon>
        <taxon>Bacillati</taxon>
        <taxon>Actinomycetota</taxon>
        <taxon>Actinomycetes</taxon>
        <taxon>Kitasatosporales</taxon>
        <taxon>Streptomycetaceae</taxon>
        <taxon>Streptomyces</taxon>
    </lineage>
</organism>
<evidence type="ECO:0000259" key="3">
    <source>
        <dbReference type="Pfam" id="PF06094"/>
    </source>
</evidence>
<dbReference type="AlphaFoldDB" id="A0A345XLR6"/>
<sequence length="132" mass="13706">MTGRGEPLFVYGTLRFPQVLRALLGRVPENSAAAAAGWRAAALAGHVYPGLVPAPGATVEGLLLTGLSAGERDVLDAFEGPEYEPRPVELADGRRASAYVWRGGGVLDAGWDAAAFARRELAAYAAALGRTG</sequence>
<proteinExistence type="predicted"/>
<dbReference type="PANTHER" id="PTHR31544:SF2">
    <property type="entry name" value="AIG2-LIKE PROTEIN D"/>
    <property type="match status" value="1"/>
</dbReference>
<dbReference type="SUPFAM" id="SSF110857">
    <property type="entry name" value="Gamma-glutamyl cyclotransferase-like"/>
    <property type="match status" value="1"/>
</dbReference>
<feature type="domain" description="Gamma-glutamylcyclotransferase AIG2-like" evidence="3">
    <location>
        <begin position="8"/>
        <end position="102"/>
    </location>
</feature>
<dbReference type="Proteomes" id="UP000254425">
    <property type="component" value="Chromosome"/>
</dbReference>
<evidence type="ECO:0000256" key="2">
    <source>
        <dbReference type="ARBA" id="ARBA00030602"/>
    </source>
</evidence>
<keyword evidence="1 4" id="KW-0808">Transferase</keyword>